<dbReference type="InterPro" id="IPR009051">
    <property type="entry name" value="Helical_ferredxn"/>
</dbReference>
<dbReference type="Pfam" id="PF02662">
    <property type="entry name" value="FlpD"/>
    <property type="match status" value="1"/>
</dbReference>
<sequence>MTELLPPCTNACPVNTDVRGYLAAIARRDYKEAYRLIRASNPFPSVCAWVCPHPCEDNCRRAGVDAPLSIRSLKRFAVDAAGANRQPDERAQPTGKKVAVVGAGPGGLTAAYDLARLGHQAVVYERNQSLGGHFLTSLPTYRLPREMLQKDVEEILAAGVQARTGINVGRDVTIARLKEEYDAVIIGVGLSESKGLPLPGFANPGVMKALTFLHEANTGGKPAIGSSVIVIGGGDVAMDVARTAVRLGAGAVTVVCLEFRDIMPAHSWEIEEALAEGVSLIPGYGPVEVLTEDGAITGLKTQKVKSVFDQEGRFNPTYEPTTFQTIPCDTVILAIGQGADNSFLYDSGLAVNARGSLETDRKYLSTSLSGVFTCGEVVTGPGPAIAAVASGHRAAALVNDYLNGNKTAACEKETQAIGALPEKVAERVPRRSRQEMPVLPAGERKKNFKPYELGLDEEAAVREAGRCLNCGLGAQVIPEKCAACLTCQRVCPYDVPVIEGMAGMPVEGCQACGICAAFCPGNAITLENLDEKGVTSAIASLGGAKSLVVFAERGTCADLKKVSSLENVLVVSLSTVRALQLQWILSAFENGAAGVVVAGCREGECRYAGGDELLKSLIGRAKNLLESIGLSPGRLYYCLPEEGEDPAGLIAGFLKECL</sequence>
<evidence type="ECO:0000313" key="7">
    <source>
        <dbReference type="Proteomes" id="UP000297597"/>
    </source>
</evidence>
<feature type="domain" description="4Fe-4S ferredoxin-type" evidence="5">
    <location>
        <begin position="472"/>
        <end position="501"/>
    </location>
</feature>
<dbReference type="EC" id="1.-.-.-" evidence="6"/>
<comment type="caution">
    <text evidence="6">The sequence shown here is derived from an EMBL/GenBank/DDBJ whole genome shotgun (WGS) entry which is preliminary data.</text>
</comment>
<evidence type="ECO:0000256" key="4">
    <source>
        <dbReference type="ARBA" id="ARBA00023014"/>
    </source>
</evidence>
<evidence type="ECO:0000256" key="1">
    <source>
        <dbReference type="ARBA" id="ARBA00022723"/>
    </source>
</evidence>
<dbReference type="RefSeq" id="WP_134212651.1">
    <property type="nucleotide sequence ID" value="NZ_QFFZ01000005.1"/>
</dbReference>
<dbReference type="InterPro" id="IPR017900">
    <property type="entry name" value="4Fe4S_Fe_S_CS"/>
</dbReference>
<feature type="domain" description="4Fe-4S ferredoxin-type" evidence="5">
    <location>
        <begin position="507"/>
        <end position="529"/>
    </location>
</feature>
<dbReference type="InterPro" id="IPR003813">
    <property type="entry name" value="MvhD/FlpD"/>
</dbReference>
<accession>A0A4Y7RV87</accession>
<protein>
    <submittedName>
        <fullName evidence="6">NADPH-Fe(3+) oxidoreductase subunit beta</fullName>
        <ecNumber evidence="6">1.-.-.-</ecNumber>
    </submittedName>
</protein>
<dbReference type="EMBL" id="QFFZ01000005">
    <property type="protein sequence ID" value="TEB12801.1"/>
    <property type="molecule type" value="Genomic_DNA"/>
</dbReference>
<dbReference type="SUPFAM" id="SSF51971">
    <property type="entry name" value="Nucleotide-binding domain"/>
    <property type="match status" value="1"/>
</dbReference>
<dbReference type="Pfam" id="PF07992">
    <property type="entry name" value="Pyr_redox_2"/>
    <property type="match status" value="1"/>
</dbReference>
<dbReference type="InterPro" id="IPR028261">
    <property type="entry name" value="DPD_II"/>
</dbReference>
<reference evidence="6 7" key="1">
    <citation type="journal article" date="2018" name="Environ. Microbiol.">
        <title>Novel energy conservation strategies and behaviour of Pelotomaculum schinkii driving syntrophic propionate catabolism.</title>
        <authorList>
            <person name="Hidalgo-Ahumada C.A.P."/>
            <person name="Nobu M.K."/>
            <person name="Narihiro T."/>
            <person name="Tamaki H."/>
            <person name="Liu W.T."/>
            <person name="Kamagata Y."/>
            <person name="Stams A.J.M."/>
            <person name="Imachi H."/>
            <person name="Sousa D.Z."/>
        </authorList>
    </citation>
    <scope>NUCLEOTIDE SEQUENCE [LARGE SCALE GENOMIC DNA]</scope>
    <source>
        <strain evidence="6 7">MGP</strain>
    </source>
</reference>
<dbReference type="PROSITE" id="PS51379">
    <property type="entry name" value="4FE4S_FER_2"/>
    <property type="match status" value="2"/>
</dbReference>
<dbReference type="Gene3D" id="3.40.50.720">
    <property type="entry name" value="NAD(P)-binding Rossmann-like Domain"/>
    <property type="match status" value="1"/>
</dbReference>
<dbReference type="PRINTS" id="PR00419">
    <property type="entry name" value="ADXRDTASE"/>
</dbReference>
<evidence type="ECO:0000256" key="2">
    <source>
        <dbReference type="ARBA" id="ARBA00023002"/>
    </source>
</evidence>
<keyword evidence="3" id="KW-0408">Iron</keyword>
<evidence type="ECO:0000313" key="6">
    <source>
        <dbReference type="EMBL" id="TEB12801.1"/>
    </source>
</evidence>
<dbReference type="PANTHER" id="PTHR42783">
    <property type="entry name" value="GLUTAMATE SYNTHASE [NADPH] SMALL CHAIN"/>
    <property type="match status" value="1"/>
</dbReference>
<dbReference type="OrthoDB" id="9803192at2"/>
<dbReference type="Gene3D" id="1.10.1060.10">
    <property type="entry name" value="Alpha-helical ferredoxin"/>
    <property type="match status" value="2"/>
</dbReference>
<evidence type="ECO:0000256" key="3">
    <source>
        <dbReference type="ARBA" id="ARBA00023004"/>
    </source>
</evidence>
<organism evidence="6 7">
    <name type="scientific">Pelotomaculum propionicicum</name>
    <dbReference type="NCBI Taxonomy" id="258475"/>
    <lineage>
        <taxon>Bacteria</taxon>
        <taxon>Bacillati</taxon>
        <taxon>Bacillota</taxon>
        <taxon>Clostridia</taxon>
        <taxon>Eubacteriales</taxon>
        <taxon>Desulfotomaculaceae</taxon>
        <taxon>Pelotomaculum</taxon>
    </lineage>
</organism>
<dbReference type="GO" id="GO:0046872">
    <property type="term" value="F:metal ion binding"/>
    <property type="evidence" value="ECO:0007669"/>
    <property type="project" value="UniProtKB-KW"/>
</dbReference>
<dbReference type="InterPro" id="IPR023753">
    <property type="entry name" value="FAD/NAD-binding_dom"/>
</dbReference>
<dbReference type="AlphaFoldDB" id="A0A4Y7RV87"/>
<dbReference type="GO" id="GO:0016491">
    <property type="term" value="F:oxidoreductase activity"/>
    <property type="evidence" value="ECO:0007669"/>
    <property type="project" value="UniProtKB-KW"/>
</dbReference>
<dbReference type="SUPFAM" id="SSF46548">
    <property type="entry name" value="alpha-helical ferredoxin"/>
    <property type="match status" value="2"/>
</dbReference>
<dbReference type="Proteomes" id="UP000297597">
    <property type="component" value="Unassembled WGS sequence"/>
</dbReference>
<dbReference type="InterPro" id="IPR017896">
    <property type="entry name" value="4Fe4S_Fe-S-bd"/>
</dbReference>
<dbReference type="PANTHER" id="PTHR42783:SF3">
    <property type="entry name" value="GLUTAMATE SYNTHASE [NADPH] SMALL CHAIN-RELATED"/>
    <property type="match status" value="1"/>
</dbReference>
<proteinExistence type="predicted"/>
<dbReference type="PROSITE" id="PS00198">
    <property type="entry name" value="4FE4S_FER_1"/>
    <property type="match status" value="2"/>
</dbReference>
<dbReference type="Gene3D" id="3.50.50.60">
    <property type="entry name" value="FAD/NAD(P)-binding domain"/>
    <property type="match status" value="1"/>
</dbReference>
<evidence type="ECO:0000259" key="5">
    <source>
        <dbReference type="PROSITE" id="PS51379"/>
    </source>
</evidence>
<dbReference type="GO" id="GO:0051536">
    <property type="term" value="F:iron-sulfur cluster binding"/>
    <property type="evidence" value="ECO:0007669"/>
    <property type="project" value="UniProtKB-KW"/>
</dbReference>
<dbReference type="InterPro" id="IPR036188">
    <property type="entry name" value="FAD/NAD-bd_sf"/>
</dbReference>
<name>A0A4Y7RV87_9FIRM</name>
<keyword evidence="7" id="KW-1185">Reference proteome</keyword>
<gene>
    <name evidence="6" type="primary">sfrB_2</name>
    <name evidence="6" type="ORF">Pmgp_00777</name>
</gene>
<keyword evidence="1" id="KW-0479">Metal-binding</keyword>
<dbReference type="Pfam" id="PF14691">
    <property type="entry name" value="Fer4_20"/>
    <property type="match status" value="1"/>
</dbReference>
<keyword evidence="4" id="KW-0411">Iron-sulfur</keyword>
<keyword evidence="2 6" id="KW-0560">Oxidoreductase</keyword>